<gene>
    <name evidence="3" type="ORF">BDY17DRAFT_304805</name>
</gene>
<evidence type="ECO:0000256" key="1">
    <source>
        <dbReference type="SAM" id="Coils"/>
    </source>
</evidence>
<feature type="region of interest" description="Disordered" evidence="2">
    <location>
        <begin position="234"/>
        <end position="284"/>
    </location>
</feature>
<reference evidence="3" key="1">
    <citation type="journal article" date="2020" name="Stud. Mycol.">
        <title>101 Dothideomycetes genomes: a test case for predicting lifestyles and emergence of pathogens.</title>
        <authorList>
            <person name="Haridas S."/>
            <person name="Albert R."/>
            <person name="Binder M."/>
            <person name="Bloem J."/>
            <person name="Labutti K."/>
            <person name="Salamov A."/>
            <person name="Andreopoulos B."/>
            <person name="Baker S."/>
            <person name="Barry K."/>
            <person name="Bills G."/>
            <person name="Bluhm B."/>
            <person name="Cannon C."/>
            <person name="Castanera R."/>
            <person name="Culley D."/>
            <person name="Daum C."/>
            <person name="Ezra D."/>
            <person name="Gonzalez J."/>
            <person name="Henrissat B."/>
            <person name="Kuo A."/>
            <person name="Liang C."/>
            <person name="Lipzen A."/>
            <person name="Lutzoni F."/>
            <person name="Magnuson J."/>
            <person name="Mondo S."/>
            <person name="Nolan M."/>
            <person name="Ohm R."/>
            <person name="Pangilinan J."/>
            <person name="Park H.-J."/>
            <person name="Ramirez L."/>
            <person name="Alfaro M."/>
            <person name="Sun H."/>
            <person name="Tritt A."/>
            <person name="Yoshinaga Y."/>
            <person name="Zwiers L.-H."/>
            <person name="Turgeon B."/>
            <person name="Goodwin S."/>
            <person name="Spatafora J."/>
            <person name="Crous P."/>
            <person name="Grigoriev I."/>
        </authorList>
    </citation>
    <scope>NUCLEOTIDE SEQUENCE</scope>
    <source>
        <strain evidence="3">CBS 113389</strain>
    </source>
</reference>
<accession>A0A6A6PGY1</accession>
<evidence type="ECO:0000313" key="3">
    <source>
        <dbReference type="EMBL" id="KAF2478991.1"/>
    </source>
</evidence>
<dbReference type="Proteomes" id="UP000799767">
    <property type="component" value="Unassembled WGS sequence"/>
</dbReference>
<organism evidence="3 4">
    <name type="scientific">Neohortaea acidophila</name>
    <dbReference type="NCBI Taxonomy" id="245834"/>
    <lineage>
        <taxon>Eukaryota</taxon>
        <taxon>Fungi</taxon>
        <taxon>Dikarya</taxon>
        <taxon>Ascomycota</taxon>
        <taxon>Pezizomycotina</taxon>
        <taxon>Dothideomycetes</taxon>
        <taxon>Dothideomycetidae</taxon>
        <taxon>Mycosphaerellales</taxon>
        <taxon>Teratosphaeriaceae</taxon>
        <taxon>Neohortaea</taxon>
    </lineage>
</organism>
<proteinExistence type="predicted"/>
<feature type="region of interest" description="Disordered" evidence="2">
    <location>
        <begin position="1"/>
        <end position="23"/>
    </location>
</feature>
<feature type="coiled-coil region" evidence="1">
    <location>
        <begin position="331"/>
        <end position="373"/>
    </location>
</feature>
<sequence>MLEDDTPFNFKPSNHDSATSNLSIPETIEFPGDISEKPAPLCPKSMWRWTSQSATARGARETYDEFKSRLDGHRRQGDTSSFSKRAPSLQFLARLPTIKLNFDEDDEQTTAPANYASEISNHRCQALNALEGGVASQTVRFTDADLPTSLIPGGIKQATDRESSTGYKPYRSSDVSHLIVPDTVPTFTRKMRNKKQPVDLIGPFDEDFNKRHSQNYCDVESGVFNEAVIGKATGGASMDGNTGSRSSLLPPTPPKTPEMLSATSKAIKRKPVSTPPPTNNNPTSTLDLIKMVDNGYPLLERGIQQRFSSAPAYQARFVNDVEAKFAKAEKVKQLKQLRRETKKTYSMQKREFLTEQERKKVEELDRLDEQLRKLMCI</sequence>
<dbReference type="RefSeq" id="XP_033585561.1">
    <property type="nucleotide sequence ID" value="XM_033734773.1"/>
</dbReference>
<evidence type="ECO:0000256" key="2">
    <source>
        <dbReference type="SAM" id="MobiDB-lite"/>
    </source>
</evidence>
<name>A0A6A6PGY1_9PEZI</name>
<dbReference type="AlphaFoldDB" id="A0A6A6PGY1"/>
<protein>
    <submittedName>
        <fullName evidence="3">Uncharacterized protein</fullName>
    </submittedName>
</protein>
<evidence type="ECO:0000313" key="4">
    <source>
        <dbReference type="Proteomes" id="UP000799767"/>
    </source>
</evidence>
<keyword evidence="1" id="KW-0175">Coiled coil</keyword>
<keyword evidence="4" id="KW-1185">Reference proteome</keyword>
<dbReference type="EMBL" id="MU001642">
    <property type="protein sequence ID" value="KAF2478991.1"/>
    <property type="molecule type" value="Genomic_DNA"/>
</dbReference>
<feature type="compositionally biased region" description="Polar residues" evidence="2">
    <location>
        <begin position="11"/>
        <end position="23"/>
    </location>
</feature>
<dbReference type="GeneID" id="54475775"/>